<evidence type="ECO:0000256" key="7">
    <source>
        <dbReference type="SAM" id="MobiDB-lite"/>
    </source>
</evidence>
<feature type="transmembrane region" description="Helical" evidence="8">
    <location>
        <begin position="298"/>
        <end position="319"/>
    </location>
</feature>
<dbReference type="FunFam" id="1.20.1250.20:FF:000172">
    <property type="entry name" value="MFS multidrug resistance transporter"/>
    <property type="match status" value="1"/>
</dbReference>
<dbReference type="EMBL" id="CAUWAG010000003">
    <property type="protein sequence ID" value="CAJ2501849.1"/>
    <property type="molecule type" value="Genomic_DNA"/>
</dbReference>
<accession>A0AAI8VBC2</accession>
<dbReference type="PANTHER" id="PTHR23502">
    <property type="entry name" value="MAJOR FACILITATOR SUPERFAMILY"/>
    <property type="match status" value="1"/>
</dbReference>
<proteinExistence type="predicted"/>
<feature type="transmembrane region" description="Helical" evidence="8">
    <location>
        <begin position="130"/>
        <end position="147"/>
    </location>
</feature>
<feature type="transmembrane region" description="Helical" evidence="8">
    <location>
        <begin position="188"/>
        <end position="213"/>
    </location>
</feature>
<keyword evidence="6" id="KW-0325">Glycoprotein</keyword>
<dbReference type="InterPro" id="IPR020846">
    <property type="entry name" value="MFS_dom"/>
</dbReference>
<keyword evidence="4 8" id="KW-1133">Transmembrane helix</keyword>
<evidence type="ECO:0000313" key="11">
    <source>
        <dbReference type="Proteomes" id="UP001295740"/>
    </source>
</evidence>
<dbReference type="FunFam" id="1.20.1720.10:FF:000009">
    <property type="entry name" value="MFS multidrug transporter"/>
    <property type="match status" value="1"/>
</dbReference>
<feature type="domain" description="Major facilitator superfamily (MFS) profile" evidence="9">
    <location>
        <begin position="64"/>
        <end position="505"/>
    </location>
</feature>
<keyword evidence="11" id="KW-1185">Reference proteome</keyword>
<dbReference type="InterPro" id="IPR011701">
    <property type="entry name" value="MFS"/>
</dbReference>
<keyword evidence="3 8" id="KW-0812">Transmembrane</keyword>
<feature type="transmembrane region" description="Helical" evidence="8">
    <location>
        <begin position="62"/>
        <end position="86"/>
    </location>
</feature>
<feature type="transmembrane region" description="Helical" evidence="8">
    <location>
        <begin position="98"/>
        <end position="118"/>
    </location>
</feature>
<evidence type="ECO:0000259" key="9">
    <source>
        <dbReference type="PROSITE" id="PS50850"/>
    </source>
</evidence>
<dbReference type="Pfam" id="PF07690">
    <property type="entry name" value="MFS_1"/>
    <property type="match status" value="1"/>
</dbReference>
<keyword evidence="5 8" id="KW-0472">Membrane</keyword>
<evidence type="ECO:0000313" key="10">
    <source>
        <dbReference type="EMBL" id="CAJ2501849.1"/>
    </source>
</evidence>
<evidence type="ECO:0000256" key="1">
    <source>
        <dbReference type="ARBA" id="ARBA00004141"/>
    </source>
</evidence>
<sequence length="550" mass="59600">MGLAEDAPRSDVESHQSADSDRESDHHVQNEAEDSTQSQDLEALSRVSSGPPYSAFSPGMKAWIVAMNSVSAFISPMTANIYFPVIPTLAKELHVTDGQVLLTVTTYMIFQAISPMFFGDFGDATGRRPAFIIAFTIYLGANIGLALQRSYIALLLLRMLQSAGSSGTLSLVYGVVADIAPSSERGKYMGIVGAGITVGPALGPVIGGLLSQYLGWPSIFWFLAIVTVVWMIPYILAVPETGRKVVGNGSVRPPVLNTTVVDYLRFRHQPPDPTTIRRKAQWPNPINTLKVLGHKDMAMVLGFNATVFIGFQIVTATLSSQFKEIYGYNDVQLGLCYLPIGGATMIASVGNGFLADWNFRRIAKQMGVNVDRKRGNDLKDFPIEKVRIQLIVPLIAVGSVFYISYGWILHLRLSVAVPLVWTFFIGLCVTGSFQINNLLIVDLYAEAPATATAANNLCRCLTGALFTAVISRIISSIGVGWAFTLIGLIFTCASPSLWIIVKYGPKWRGQRLQKARELAEEQKAKAKEKTSVASEGNGDGVVASPPIKAG</sequence>
<feature type="compositionally biased region" description="Basic and acidic residues" evidence="7">
    <location>
        <begin position="1"/>
        <end position="30"/>
    </location>
</feature>
<dbReference type="PANTHER" id="PTHR23502:SF51">
    <property type="entry name" value="QUINIDINE RESISTANCE PROTEIN 1-RELATED"/>
    <property type="match status" value="1"/>
</dbReference>
<feature type="transmembrane region" description="Helical" evidence="8">
    <location>
        <begin position="420"/>
        <end position="445"/>
    </location>
</feature>
<dbReference type="Proteomes" id="UP001295740">
    <property type="component" value="Unassembled WGS sequence"/>
</dbReference>
<feature type="transmembrane region" description="Helical" evidence="8">
    <location>
        <begin position="153"/>
        <end position="176"/>
    </location>
</feature>
<protein>
    <submittedName>
        <fullName evidence="10">Uu.00g047020.m01.CDS01</fullName>
    </submittedName>
</protein>
<reference evidence="10" key="1">
    <citation type="submission" date="2023-10" db="EMBL/GenBank/DDBJ databases">
        <authorList>
            <person name="Hackl T."/>
        </authorList>
    </citation>
    <scope>NUCLEOTIDE SEQUENCE</scope>
</reference>
<feature type="transmembrane region" description="Helical" evidence="8">
    <location>
        <begin position="219"/>
        <end position="238"/>
    </location>
</feature>
<feature type="region of interest" description="Disordered" evidence="7">
    <location>
        <begin position="1"/>
        <end position="43"/>
    </location>
</feature>
<dbReference type="PROSITE" id="PS50850">
    <property type="entry name" value="MFS"/>
    <property type="match status" value="1"/>
</dbReference>
<feature type="transmembrane region" description="Helical" evidence="8">
    <location>
        <begin position="481"/>
        <end position="501"/>
    </location>
</feature>
<feature type="transmembrane region" description="Helical" evidence="8">
    <location>
        <begin position="457"/>
        <end position="475"/>
    </location>
</feature>
<dbReference type="AlphaFoldDB" id="A0AAI8VBC2"/>
<evidence type="ECO:0000256" key="2">
    <source>
        <dbReference type="ARBA" id="ARBA00022448"/>
    </source>
</evidence>
<evidence type="ECO:0000256" key="4">
    <source>
        <dbReference type="ARBA" id="ARBA00022989"/>
    </source>
</evidence>
<dbReference type="SUPFAM" id="SSF103473">
    <property type="entry name" value="MFS general substrate transporter"/>
    <property type="match status" value="1"/>
</dbReference>
<evidence type="ECO:0000256" key="5">
    <source>
        <dbReference type="ARBA" id="ARBA00023136"/>
    </source>
</evidence>
<dbReference type="PRINTS" id="PR01036">
    <property type="entry name" value="TCRTETB"/>
</dbReference>
<comment type="subcellular location">
    <subcellularLocation>
        <location evidence="1">Membrane</location>
        <topology evidence="1">Multi-pass membrane protein</topology>
    </subcellularLocation>
</comment>
<dbReference type="InterPro" id="IPR036259">
    <property type="entry name" value="MFS_trans_sf"/>
</dbReference>
<feature type="transmembrane region" description="Helical" evidence="8">
    <location>
        <begin position="388"/>
        <end position="408"/>
    </location>
</feature>
<dbReference type="GO" id="GO:0015137">
    <property type="term" value="F:citrate transmembrane transporter activity"/>
    <property type="evidence" value="ECO:0007669"/>
    <property type="project" value="UniProtKB-ARBA"/>
</dbReference>
<name>A0AAI8VBC2_9PEZI</name>
<dbReference type="GO" id="GO:0140115">
    <property type="term" value="P:export across plasma membrane"/>
    <property type="evidence" value="ECO:0007669"/>
    <property type="project" value="UniProtKB-ARBA"/>
</dbReference>
<comment type="caution">
    <text evidence="10">The sequence shown here is derived from an EMBL/GenBank/DDBJ whole genome shotgun (WGS) entry which is preliminary data.</text>
</comment>
<dbReference type="Gene3D" id="1.20.1250.20">
    <property type="entry name" value="MFS general substrate transporter like domains"/>
    <property type="match status" value="1"/>
</dbReference>
<feature type="transmembrane region" description="Helical" evidence="8">
    <location>
        <begin position="331"/>
        <end position="354"/>
    </location>
</feature>
<evidence type="ECO:0000256" key="8">
    <source>
        <dbReference type="SAM" id="Phobius"/>
    </source>
</evidence>
<evidence type="ECO:0000256" key="3">
    <source>
        <dbReference type="ARBA" id="ARBA00022692"/>
    </source>
</evidence>
<keyword evidence="2" id="KW-0813">Transport</keyword>
<evidence type="ECO:0000256" key="6">
    <source>
        <dbReference type="ARBA" id="ARBA00023180"/>
    </source>
</evidence>
<organism evidence="10 11">
    <name type="scientific">Anthostomella pinea</name>
    <dbReference type="NCBI Taxonomy" id="933095"/>
    <lineage>
        <taxon>Eukaryota</taxon>
        <taxon>Fungi</taxon>
        <taxon>Dikarya</taxon>
        <taxon>Ascomycota</taxon>
        <taxon>Pezizomycotina</taxon>
        <taxon>Sordariomycetes</taxon>
        <taxon>Xylariomycetidae</taxon>
        <taxon>Xylariales</taxon>
        <taxon>Xylariaceae</taxon>
        <taxon>Anthostomella</taxon>
    </lineage>
</organism>
<gene>
    <name evidence="10" type="ORF">KHLLAP_LOCUS2317</name>
</gene>
<feature type="region of interest" description="Disordered" evidence="7">
    <location>
        <begin position="523"/>
        <end position="550"/>
    </location>
</feature>
<dbReference type="GO" id="GO:0005886">
    <property type="term" value="C:plasma membrane"/>
    <property type="evidence" value="ECO:0007669"/>
    <property type="project" value="TreeGrafter"/>
</dbReference>